<comment type="caution">
    <text evidence="2">The sequence shown here is derived from an EMBL/GenBank/DDBJ whole genome shotgun (WGS) entry which is preliminary data.</text>
</comment>
<dbReference type="Pfam" id="PF06985">
    <property type="entry name" value="HET"/>
    <property type="match status" value="1"/>
</dbReference>
<organism evidence="2 3">
    <name type="scientific">Diaporthe eres</name>
    <name type="common">Phomopsis oblonga</name>
    <dbReference type="NCBI Taxonomy" id="83184"/>
    <lineage>
        <taxon>Eukaryota</taxon>
        <taxon>Fungi</taxon>
        <taxon>Dikarya</taxon>
        <taxon>Ascomycota</taxon>
        <taxon>Pezizomycotina</taxon>
        <taxon>Sordariomycetes</taxon>
        <taxon>Sordariomycetidae</taxon>
        <taxon>Diaporthales</taxon>
        <taxon>Diaporthaceae</taxon>
        <taxon>Diaporthe</taxon>
        <taxon>Diaporthe eres species complex</taxon>
    </lineage>
</organism>
<keyword evidence="3" id="KW-1185">Reference proteome</keyword>
<dbReference type="Proteomes" id="UP001430848">
    <property type="component" value="Unassembled WGS sequence"/>
</dbReference>
<reference evidence="2 3" key="1">
    <citation type="submission" date="2024-02" db="EMBL/GenBank/DDBJ databases">
        <title>De novo assembly and annotation of 12 fungi associated with fruit tree decline syndrome in Ontario, Canada.</title>
        <authorList>
            <person name="Sulman M."/>
            <person name="Ellouze W."/>
            <person name="Ilyukhin E."/>
        </authorList>
    </citation>
    <scope>NUCLEOTIDE SEQUENCE [LARGE SCALE GENOMIC DNA]</scope>
    <source>
        <strain evidence="2 3">M169</strain>
    </source>
</reference>
<protein>
    <recommendedName>
        <fullName evidence="1">Heterokaryon incompatibility domain-containing protein</fullName>
    </recommendedName>
</protein>
<evidence type="ECO:0000313" key="2">
    <source>
        <dbReference type="EMBL" id="KAK7718939.1"/>
    </source>
</evidence>
<dbReference type="PANTHER" id="PTHR24148:SF64">
    <property type="entry name" value="HETEROKARYON INCOMPATIBILITY DOMAIN-CONTAINING PROTEIN"/>
    <property type="match status" value="1"/>
</dbReference>
<dbReference type="PANTHER" id="PTHR24148">
    <property type="entry name" value="ANKYRIN REPEAT DOMAIN-CONTAINING PROTEIN 39 HOMOLOG-RELATED"/>
    <property type="match status" value="1"/>
</dbReference>
<proteinExistence type="predicted"/>
<name>A0ABR1NX36_DIAER</name>
<feature type="domain" description="Heterokaryon incompatibility" evidence="1">
    <location>
        <begin position="72"/>
        <end position="233"/>
    </location>
</feature>
<dbReference type="InterPro" id="IPR010730">
    <property type="entry name" value="HET"/>
</dbReference>
<dbReference type="InterPro" id="IPR052895">
    <property type="entry name" value="HetReg/Transcr_Mod"/>
</dbReference>
<dbReference type="EMBL" id="JAKNSF020000085">
    <property type="protein sequence ID" value="KAK7718939.1"/>
    <property type="molecule type" value="Genomic_DNA"/>
</dbReference>
<sequence>MDSIRSLISGELATASTADEFEYGTVELGPDEIRVLMVMPDCYQDDRKDIHCYVIRMDLVATEQFGLRKYPFVALSYVWGSEKDKKPIFINGRRAQVTQNLYEALFHIREVLSPVPMRVDAVCINQNNMEEKPKQLTKMTAIYRQASAVLFWLGPAEGDGLSPYDVYSGKFQVAARFLASVGDMHAFLRDQTEHPDYNAWVLSMDPKELSPLHLVLWTICSLPLWTRVWIMQELVLAGSDAFILWGREIIDFKVMDELLQARQQFRPVNIHFEDSAVSLKRFTMATQIIGLRFKEVRLAEAMVAVRYRSASNKHDYLYGLLGFVKGGDLCKPDYKMPIREVFLSIFDVIVGIKRDLGKETNLKKETSLEGKTSLEKETDLGKETNLDILSSCDRGWWETSSVSEPTDDQKWPSWLPDWSWTPVKQLSEENWSIEMQYQSHVRSLLLDSQDYTPVDLNACGSKRNPEVSRSGMQLRVRGIEYDTVEEIIGHESGVDFDNTDFWVDSVKSMWDRGLLRNVYDSLETLRHACERTARYGHETSVIIAKGPYMNAFDIAGEGRNPGSELCDLKNDSPRVLEPFDEDEKVGRVDFAKGERPWNPTTYLSIGTSKSSYCITRRGYFGRSPMPPQVGDKICVFFTVAKFPSCYGLRQILVTSSWQERSVSSVSLCAPRVYSEYR</sequence>
<evidence type="ECO:0000259" key="1">
    <source>
        <dbReference type="Pfam" id="PF06985"/>
    </source>
</evidence>
<evidence type="ECO:0000313" key="3">
    <source>
        <dbReference type="Proteomes" id="UP001430848"/>
    </source>
</evidence>
<accession>A0ABR1NX36</accession>
<gene>
    <name evidence="2" type="ORF">SLS63_010352</name>
</gene>